<proteinExistence type="predicted"/>
<dbReference type="GO" id="GO:0003677">
    <property type="term" value="F:DNA binding"/>
    <property type="evidence" value="ECO:0007669"/>
    <property type="project" value="UniProtKB-KW"/>
</dbReference>
<feature type="domain" description="HTH CENPB-type" evidence="2">
    <location>
        <begin position="102"/>
        <end position="179"/>
    </location>
</feature>
<evidence type="ECO:0000313" key="3">
    <source>
        <dbReference type="EMBL" id="CAE0344819.1"/>
    </source>
</evidence>
<evidence type="ECO:0000259" key="2">
    <source>
        <dbReference type="PROSITE" id="PS51253"/>
    </source>
</evidence>
<dbReference type="AlphaFoldDB" id="A0A7S3J575"/>
<dbReference type="Pfam" id="PF03221">
    <property type="entry name" value="HTH_Tnp_Tc5"/>
    <property type="match status" value="1"/>
</dbReference>
<dbReference type="PROSITE" id="PS51253">
    <property type="entry name" value="HTH_CENPB"/>
    <property type="match status" value="1"/>
</dbReference>
<gene>
    <name evidence="3" type="ORF">EHAR0213_LOCUS3728</name>
</gene>
<dbReference type="SUPFAM" id="SSF46689">
    <property type="entry name" value="Homeodomain-like"/>
    <property type="match status" value="1"/>
</dbReference>
<name>A0A7S3J575_9SPIT</name>
<protein>
    <recommendedName>
        <fullName evidence="2">HTH CENPB-type domain-containing protein</fullName>
    </recommendedName>
</protein>
<dbReference type="InterPro" id="IPR009057">
    <property type="entry name" value="Homeodomain-like_sf"/>
</dbReference>
<dbReference type="EMBL" id="HBII01008513">
    <property type="protein sequence ID" value="CAE0344819.1"/>
    <property type="molecule type" value="Transcribed_RNA"/>
</dbReference>
<organism evidence="3">
    <name type="scientific">Euplotes harpa</name>
    <dbReference type="NCBI Taxonomy" id="151035"/>
    <lineage>
        <taxon>Eukaryota</taxon>
        <taxon>Sar</taxon>
        <taxon>Alveolata</taxon>
        <taxon>Ciliophora</taxon>
        <taxon>Intramacronucleata</taxon>
        <taxon>Spirotrichea</taxon>
        <taxon>Hypotrichia</taxon>
        <taxon>Euplotida</taxon>
        <taxon>Euplotidae</taxon>
        <taxon>Euplotes</taxon>
    </lineage>
</organism>
<sequence>MNLNKNCVKQPTKKVTSNVKAIRIDEAAEEKKCSSQSVPSSADEDKLQKLIQYLQKTKGVNKNQIDENLLAKTAELGQQKVSELLNIPYRRYKSILGKAGVKSPAGRKIQNSKFETNLVNWAHLVKSSSKILTRKMLKDKAEQIIKELISQGDRSLKKVRLSKGWLDKFVKRHDEIKGYLTSQKGKKGQN</sequence>
<reference evidence="3" key="1">
    <citation type="submission" date="2021-01" db="EMBL/GenBank/DDBJ databases">
        <authorList>
            <person name="Corre E."/>
            <person name="Pelletier E."/>
            <person name="Niang G."/>
            <person name="Scheremetjew M."/>
            <person name="Finn R."/>
            <person name="Kale V."/>
            <person name="Holt S."/>
            <person name="Cochrane G."/>
            <person name="Meng A."/>
            <person name="Brown T."/>
            <person name="Cohen L."/>
        </authorList>
    </citation>
    <scope>NUCLEOTIDE SEQUENCE</scope>
    <source>
        <strain evidence="3">FSP1.4</strain>
    </source>
</reference>
<dbReference type="Gene3D" id="1.10.10.60">
    <property type="entry name" value="Homeodomain-like"/>
    <property type="match status" value="1"/>
</dbReference>
<dbReference type="InterPro" id="IPR006600">
    <property type="entry name" value="HTH_CenpB_DNA-bd_dom"/>
</dbReference>
<evidence type="ECO:0000256" key="1">
    <source>
        <dbReference type="ARBA" id="ARBA00023125"/>
    </source>
</evidence>
<accession>A0A7S3J575</accession>
<keyword evidence="1" id="KW-0238">DNA-binding</keyword>